<feature type="region of interest" description="Disordered" evidence="1">
    <location>
        <begin position="27"/>
        <end position="93"/>
    </location>
</feature>
<proteinExistence type="predicted"/>
<reference evidence="3 4" key="1">
    <citation type="submission" date="2016-10" db="EMBL/GenBank/DDBJ databases">
        <authorList>
            <person name="de Groot N.N."/>
        </authorList>
    </citation>
    <scope>NUCLEOTIDE SEQUENCE [LARGE SCALE GENOMIC DNA]</scope>
    <source>
        <strain evidence="3 4">DSM 19547</strain>
    </source>
</reference>
<feature type="compositionally biased region" description="Acidic residues" evidence="1">
    <location>
        <begin position="60"/>
        <end position="72"/>
    </location>
</feature>
<protein>
    <submittedName>
        <fullName evidence="3">Uncharacterized protein</fullName>
    </submittedName>
</protein>
<dbReference type="EMBL" id="FOXA01000002">
    <property type="protein sequence ID" value="SFP03218.1"/>
    <property type="molecule type" value="Genomic_DNA"/>
</dbReference>
<name>A0A1I5M0T9_9RHOB</name>
<feature type="signal peptide" evidence="2">
    <location>
        <begin position="1"/>
        <end position="26"/>
    </location>
</feature>
<accession>A0A1I5M0T9</accession>
<feature type="compositionally biased region" description="Polar residues" evidence="1">
    <location>
        <begin position="218"/>
        <end position="228"/>
    </location>
</feature>
<evidence type="ECO:0000313" key="4">
    <source>
        <dbReference type="Proteomes" id="UP000199356"/>
    </source>
</evidence>
<feature type="compositionally biased region" description="Polar residues" evidence="1">
    <location>
        <begin position="36"/>
        <end position="45"/>
    </location>
</feature>
<organism evidence="3 4">
    <name type="scientific">Tranquillimonas alkanivorans</name>
    <dbReference type="NCBI Taxonomy" id="441119"/>
    <lineage>
        <taxon>Bacteria</taxon>
        <taxon>Pseudomonadati</taxon>
        <taxon>Pseudomonadota</taxon>
        <taxon>Alphaproteobacteria</taxon>
        <taxon>Rhodobacterales</taxon>
        <taxon>Roseobacteraceae</taxon>
        <taxon>Tranquillimonas</taxon>
    </lineage>
</organism>
<gene>
    <name evidence="3" type="ORF">SAMN04488047_10231</name>
</gene>
<keyword evidence="2" id="KW-0732">Signal</keyword>
<dbReference type="OrthoDB" id="7876352at2"/>
<sequence length="228" mass="24689">MFVTLKTRATASVLALALAAPLAAQAQDDATQPQTDEIQANQSAEATDDDAQVGGQPIEEAIEEADAPDTAETDPVNETASNEVGGPPLTGDQMGQTVMLDIDSFTQEIYERGFRQGYIRGIADARDRFVREMQVRRQQMMQGQQGGMMDGQQPGQMMQGQQQGQMQQGEMRTPGDGPISEELAARPGGSIIVLPPGVSPEAFIQRMMEDNERMQGNRMRQQSGGSEN</sequence>
<dbReference type="STRING" id="441119.SAMN04488047_10231"/>
<evidence type="ECO:0000256" key="2">
    <source>
        <dbReference type="SAM" id="SignalP"/>
    </source>
</evidence>
<feature type="chain" id="PRO_5011567332" evidence="2">
    <location>
        <begin position="27"/>
        <end position="228"/>
    </location>
</feature>
<keyword evidence="4" id="KW-1185">Reference proteome</keyword>
<dbReference type="Proteomes" id="UP000199356">
    <property type="component" value="Unassembled WGS sequence"/>
</dbReference>
<dbReference type="RefSeq" id="WP_093417922.1">
    <property type="nucleotide sequence ID" value="NZ_FOXA01000002.1"/>
</dbReference>
<evidence type="ECO:0000256" key="1">
    <source>
        <dbReference type="SAM" id="MobiDB-lite"/>
    </source>
</evidence>
<feature type="region of interest" description="Disordered" evidence="1">
    <location>
        <begin position="208"/>
        <end position="228"/>
    </location>
</feature>
<evidence type="ECO:0000313" key="3">
    <source>
        <dbReference type="EMBL" id="SFP03218.1"/>
    </source>
</evidence>
<dbReference type="AlphaFoldDB" id="A0A1I5M0T9"/>